<dbReference type="Proteomes" id="UP000177515">
    <property type="component" value="Chromosome 2"/>
</dbReference>
<dbReference type="Gene3D" id="1.10.3110.10">
    <property type="entry name" value="protoporphyrinogen ix oxidase, domain 3"/>
    <property type="match status" value="1"/>
</dbReference>
<dbReference type="SUPFAM" id="SSF51905">
    <property type="entry name" value="FAD/NAD(P)-binding domain"/>
    <property type="match status" value="1"/>
</dbReference>
<reference evidence="2 3" key="1">
    <citation type="submission" date="2016-10" db="EMBL/GenBank/DDBJ databases">
        <title>Complete genome sequences of three Cupriavidus strains isolated from various Malaysian environments.</title>
        <authorList>
            <person name="Abdullah A.A.-A."/>
            <person name="Shafie N.A.H."/>
            <person name="Lau N.S."/>
        </authorList>
    </citation>
    <scope>NUCLEOTIDE SEQUENCE [LARGE SCALE GENOMIC DNA]</scope>
    <source>
        <strain evidence="2 3">USMAA1020</strain>
    </source>
</reference>
<dbReference type="Gene3D" id="3.50.50.60">
    <property type="entry name" value="FAD/NAD(P)-binding domain"/>
    <property type="match status" value="1"/>
</dbReference>
<protein>
    <recommendedName>
        <fullName evidence="1">Amine oxidase domain-containing protein</fullName>
    </recommendedName>
</protein>
<proteinExistence type="predicted"/>
<gene>
    <name evidence="2" type="ORF">BKK80_23305</name>
</gene>
<evidence type="ECO:0000313" key="2">
    <source>
        <dbReference type="EMBL" id="AOZ08827.1"/>
    </source>
</evidence>
<dbReference type="SUPFAM" id="SSF54373">
    <property type="entry name" value="FAD-linked reductases, C-terminal domain"/>
    <property type="match status" value="1"/>
</dbReference>
<name>A0ABN4TN81_9BURK</name>
<organism evidence="2 3">
    <name type="scientific">Cupriavidus malaysiensis</name>
    <dbReference type="NCBI Taxonomy" id="367825"/>
    <lineage>
        <taxon>Bacteria</taxon>
        <taxon>Pseudomonadati</taxon>
        <taxon>Pseudomonadota</taxon>
        <taxon>Betaproteobacteria</taxon>
        <taxon>Burkholderiales</taxon>
        <taxon>Burkholderiaceae</taxon>
        <taxon>Cupriavidus</taxon>
    </lineage>
</organism>
<dbReference type="Pfam" id="PF01593">
    <property type="entry name" value="Amino_oxidase"/>
    <property type="match status" value="1"/>
</dbReference>
<evidence type="ECO:0000313" key="3">
    <source>
        <dbReference type="Proteomes" id="UP000177515"/>
    </source>
</evidence>
<dbReference type="InterPro" id="IPR036188">
    <property type="entry name" value="FAD/NAD-bd_sf"/>
</dbReference>
<dbReference type="InterPro" id="IPR002937">
    <property type="entry name" value="Amino_oxidase"/>
</dbReference>
<evidence type="ECO:0000259" key="1">
    <source>
        <dbReference type="Pfam" id="PF01593"/>
    </source>
</evidence>
<dbReference type="EMBL" id="CP017755">
    <property type="protein sequence ID" value="AOZ08827.1"/>
    <property type="molecule type" value="Genomic_DNA"/>
</dbReference>
<dbReference type="PANTHER" id="PTHR42923">
    <property type="entry name" value="PROTOPORPHYRINOGEN OXIDASE"/>
    <property type="match status" value="1"/>
</dbReference>
<feature type="domain" description="Amine oxidase" evidence="1">
    <location>
        <begin position="8"/>
        <end position="431"/>
    </location>
</feature>
<dbReference type="InterPro" id="IPR050464">
    <property type="entry name" value="Zeta_carotene_desat/Oxidored"/>
</dbReference>
<dbReference type="Gene3D" id="3.90.660.20">
    <property type="entry name" value="Protoporphyrinogen oxidase, mitochondrial, domain 2"/>
    <property type="match status" value="1"/>
</dbReference>
<accession>A0ABN4TN81</accession>
<sequence>MLVVGAGIAGLAAAWHLAQAGLRVRVLEAGDAPGGRMSTVAAGQHLFERGAQFLSSGYTAVPQLAAAAGLAPARPLASTASAVVRAGRPRRLRATHATDPLRSGLLGTAEWLRMGMALWGVRGPLGTLALNDLGAWADFDRESAATWLGRRRAGGALAYVSEPVLHGFYFLDPETTSAALALQVSAFGWRRQATTALASGMQSLPHKLAQSLPVSYGHRVEQIVQDGQGVRASGPGFEARADYLVCAMPAPHARRAWRDADTLARRLMETPYSRTINLGLLTRPGFRPPPALQNLYGLLVPRTERRHIAAIALEAGKLGPAPDGAQVINVMLSDSAAAARLGASDASVLADVLPELEEYLPGISHALADCLVSRWEHAMPCADVGHARDVQAYRTRRPAGGQRVFLAGDYLNAPFTDAAALSGQWAAQALLATAALPTAAARRD</sequence>
<keyword evidence="3" id="KW-1185">Reference proteome</keyword>